<feature type="transmembrane region" description="Helical" evidence="2">
    <location>
        <begin position="30"/>
        <end position="50"/>
    </location>
</feature>
<dbReference type="EMBL" id="SGBB01000004">
    <property type="protein sequence ID" value="RZD18912.1"/>
    <property type="molecule type" value="Genomic_DNA"/>
</dbReference>
<keyword evidence="2" id="KW-0472">Membrane</keyword>
<keyword evidence="2" id="KW-0812">Transmembrane</keyword>
<evidence type="ECO:0000313" key="4">
    <source>
        <dbReference type="Proteomes" id="UP000319296"/>
    </source>
</evidence>
<feature type="repeat" description="TPR" evidence="1">
    <location>
        <begin position="486"/>
        <end position="519"/>
    </location>
</feature>
<dbReference type="Proteomes" id="UP000319296">
    <property type="component" value="Unassembled WGS sequence"/>
</dbReference>
<comment type="caution">
    <text evidence="3">The sequence shown here is derived from an EMBL/GenBank/DDBJ whole genome shotgun (WGS) entry which is preliminary data.</text>
</comment>
<accession>A0A519BNR0</accession>
<dbReference type="PANTHER" id="PTHR12558:SF13">
    <property type="entry name" value="CELL DIVISION CYCLE PROTEIN 27 HOMOLOG"/>
    <property type="match status" value="1"/>
</dbReference>
<evidence type="ECO:0000256" key="2">
    <source>
        <dbReference type="SAM" id="Phobius"/>
    </source>
</evidence>
<keyword evidence="2" id="KW-1133">Transmembrane helix</keyword>
<organism evidence="3 4">
    <name type="scientific">Candidatus Acididesulfobacter diazotrophicus</name>
    <dbReference type="NCBI Taxonomy" id="2597226"/>
    <lineage>
        <taxon>Bacteria</taxon>
        <taxon>Deltaproteobacteria</taxon>
        <taxon>Candidatus Acidulodesulfobacterales</taxon>
        <taxon>Candidatus Acididesulfobacter</taxon>
    </lineage>
</organism>
<sequence length="569" mass="67301">MYKRKKREYGVFYPSCKNSGISTESIITKFLRSFFILILFINTLSVFFFLTSPSSSYAFRASDIQKIINGFIYENYGNYNKSLETSKNILKKSNSAVGYHYLAKLYLKNKNFKKAKYYIDKTIKISHKENKINYYILKTKIYLNENKIKKSLNTLNFILKKEPYNRHALLLIAGIYKFQKKYASASYYLNLLKLYYPDNIDSYYELSKIYIEENKPAKAIKNLKEVVVLNPYFKESYFQLAAIYTVIGKEKQALNILKRYLKYNPHSNFALYQSGLINYAVKNYKLSRKYFFRLLHSISIGKNNLRNNSYFFIGASYYFQNNYPESIKYLSMVKYGQHYVDSRFQEIEIYLALNNKAQNHKYNININYIINELINNKKLEKNLKVYYFSAISLMEIKQYMEAKNVLNKGLEYFPKNTALLYQLGSDYHFLHNNKKSLQIMNSVLEINPMSADALNFKGYYLAAHKKNIIKAKKLIKKALSIKPDSPYIIDSMGFVYLRLKEYKKALLYFKRALKKLKNSSVVLRHTGMDYLMLKNYGKAKKYLKLSEKIKKSNETLKYLKKLNNLIKNN</sequence>
<evidence type="ECO:0000256" key="1">
    <source>
        <dbReference type="PROSITE-ProRule" id="PRU00339"/>
    </source>
</evidence>
<protein>
    <submittedName>
        <fullName evidence="3">Uncharacterized protein</fullName>
    </submittedName>
</protein>
<gene>
    <name evidence="3" type="ORF">EVG15_03615</name>
</gene>
<dbReference type="Pfam" id="PF13181">
    <property type="entry name" value="TPR_8"/>
    <property type="match status" value="1"/>
</dbReference>
<dbReference type="InterPro" id="IPR019734">
    <property type="entry name" value="TPR_rpt"/>
</dbReference>
<dbReference type="SUPFAM" id="SSF81901">
    <property type="entry name" value="HCP-like"/>
    <property type="match status" value="1"/>
</dbReference>
<dbReference type="AlphaFoldDB" id="A0A519BNR0"/>
<dbReference type="SUPFAM" id="SSF48452">
    <property type="entry name" value="TPR-like"/>
    <property type="match status" value="2"/>
</dbReference>
<name>A0A519BNR0_9DELT</name>
<keyword evidence="1" id="KW-0802">TPR repeat</keyword>
<reference evidence="3 4" key="1">
    <citation type="journal article" date="2019" name="ISME J.">
        <title>Insights into ecological role of a new deltaproteobacterial order Candidatus Acidulodesulfobacterales by metagenomics and metatranscriptomics.</title>
        <authorList>
            <person name="Tan S."/>
            <person name="Liu J."/>
            <person name="Fang Y."/>
            <person name="Hedlund B.P."/>
            <person name="Lian Z.H."/>
            <person name="Huang L.Y."/>
            <person name="Li J.T."/>
            <person name="Huang L.N."/>
            <person name="Li W.J."/>
            <person name="Jiang H.C."/>
            <person name="Dong H.L."/>
            <person name="Shu W.S."/>
        </authorList>
    </citation>
    <scope>NUCLEOTIDE SEQUENCE [LARGE SCALE GENOMIC DNA]</scope>
    <source>
        <strain evidence="3">AP1</strain>
    </source>
</reference>
<feature type="repeat" description="TPR" evidence="1">
    <location>
        <begin position="200"/>
        <end position="233"/>
    </location>
</feature>
<dbReference type="InterPro" id="IPR011990">
    <property type="entry name" value="TPR-like_helical_dom_sf"/>
</dbReference>
<dbReference type="PROSITE" id="PS50005">
    <property type="entry name" value="TPR"/>
    <property type="match status" value="3"/>
</dbReference>
<dbReference type="PANTHER" id="PTHR12558">
    <property type="entry name" value="CELL DIVISION CYCLE 16,23,27"/>
    <property type="match status" value="1"/>
</dbReference>
<feature type="repeat" description="TPR" evidence="1">
    <location>
        <begin position="234"/>
        <end position="267"/>
    </location>
</feature>
<proteinExistence type="predicted"/>
<dbReference type="SMART" id="SM00028">
    <property type="entry name" value="TPR"/>
    <property type="match status" value="9"/>
</dbReference>
<dbReference type="Gene3D" id="1.25.40.10">
    <property type="entry name" value="Tetratricopeptide repeat domain"/>
    <property type="match status" value="3"/>
</dbReference>
<evidence type="ECO:0000313" key="3">
    <source>
        <dbReference type="EMBL" id="RZD18912.1"/>
    </source>
</evidence>